<keyword evidence="2" id="KW-0810">Translation regulation</keyword>
<dbReference type="EMBL" id="SJPX01000005">
    <property type="protein sequence ID" value="TWU47881.1"/>
    <property type="molecule type" value="Genomic_DNA"/>
</dbReference>
<evidence type="ECO:0000313" key="6">
    <source>
        <dbReference type="EMBL" id="TWU47881.1"/>
    </source>
</evidence>
<evidence type="ECO:0000313" key="7">
    <source>
        <dbReference type="Proteomes" id="UP000317977"/>
    </source>
</evidence>
<feature type="domain" description="SUI1" evidence="5">
    <location>
        <begin position="68"/>
        <end position="136"/>
    </location>
</feature>
<dbReference type="Pfam" id="PF01253">
    <property type="entry name" value="SUI1"/>
    <property type="match status" value="1"/>
</dbReference>
<dbReference type="PROSITE" id="PS50296">
    <property type="entry name" value="SUI1"/>
    <property type="match status" value="1"/>
</dbReference>
<evidence type="ECO:0000259" key="5">
    <source>
        <dbReference type="PROSITE" id="PS50296"/>
    </source>
</evidence>
<comment type="caution">
    <text evidence="6">The sequence shown here is derived from an EMBL/GenBank/DDBJ whole genome shotgun (WGS) entry which is preliminary data.</text>
</comment>
<evidence type="ECO:0000256" key="1">
    <source>
        <dbReference type="ARBA" id="ARBA00005422"/>
    </source>
</evidence>
<dbReference type="GO" id="GO:0003743">
    <property type="term" value="F:translation initiation factor activity"/>
    <property type="evidence" value="ECO:0007669"/>
    <property type="project" value="UniProtKB-KW"/>
</dbReference>
<dbReference type="PIRSF" id="PIRSF037511">
    <property type="entry name" value="Transl_init_SUI1_pro"/>
    <property type="match status" value="1"/>
</dbReference>
<evidence type="ECO:0000256" key="2">
    <source>
        <dbReference type="ARBA" id="ARBA00022845"/>
    </source>
</evidence>
<accession>A0A5C6EJR9</accession>
<dbReference type="AlphaFoldDB" id="A0A5C6EJR9"/>
<dbReference type="GO" id="GO:0001731">
    <property type="term" value="P:formation of translation preinitiation complex"/>
    <property type="evidence" value="ECO:0007669"/>
    <property type="project" value="TreeGrafter"/>
</dbReference>
<dbReference type="GO" id="GO:0006417">
    <property type="term" value="P:regulation of translation"/>
    <property type="evidence" value="ECO:0007669"/>
    <property type="project" value="UniProtKB-KW"/>
</dbReference>
<dbReference type="GO" id="GO:0002188">
    <property type="term" value="P:translation reinitiation"/>
    <property type="evidence" value="ECO:0007669"/>
    <property type="project" value="TreeGrafter"/>
</dbReference>
<protein>
    <submittedName>
        <fullName evidence="6">Translation initiation factor Sui1</fullName>
    </submittedName>
</protein>
<dbReference type="PANTHER" id="PTHR12789:SF0">
    <property type="entry name" value="DENSITY-REGULATED PROTEIN"/>
    <property type="match status" value="1"/>
</dbReference>
<reference evidence="6 7" key="1">
    <citation type="submission" date="2019-02" db="EMBL/GenBank/DDBJ databases">
        <title>Deep-cultivation of Planctomycetes and their phenomic and genomic characterization uncovers novel biology.</title>
        <authorList>
            <person name="Wiegand S."/>
            <person name="Jogler M."/>
            <person name="Boedeker C."/>
            <person name="Pinto D."/>
            <person name="Vollmers J."/>
            <person name="Rivas-Marin E."/>
            <person name="Kohn T."/>
            <person name="Peeters S.H."/>
            <person name="Heuer A."/>
            <person name="Rast P."/>
            <person name="Oberbeckmann S."/>
            <person name="Bunk B."/>
            <person name="Jeske O."/>
            <person name="Meyerdierks A."/>
            <person name="Storesund J.E."/>
            <person name="Kallscheuer N."/>
            <person name="Luecker S."/>
            <person name="Lage O.M."/>
            <person name="Pohl T."/>
            <person name="Merkel B.J."/>
            <person name="Hornburger P."/>
            <person name="Mueller R.-W."/>
            <person name="Bruemmer F."/>
            <person name="Labrenz M."/>
            <person name="Spormann A.M."/>
            <person name="Op Den Camp H."/>
            <person name="Overmann J."/>
            <person name="Amann R."/>
            <person name="Jetten M.S.M."/>
            <person name="Mascher T."/>
            <person name="Medema M.H."/>
            <person name="Devos D.P."/>
            <person name="Kaster A.-K."/>
            <person name="Ovreas L."/>
            <person name="Rohde M."/>
            <person name="Galperin M.Y."/>
            <person name="Jogler C."/>
        </authorList>
    </citation>
    <scope>NUCLEOTIDE SEQUENCE [LARGE SCALE GENOMIC DNA]</scope>
    <source>
        <strain evidence="6 7">Poly59</strain>
    </source>
</reference>
<sequence length="140" mass="15042">MHFNERLAIDCPITMTRLFAGTAFDIPPTCDQCGKLESDCICTAAEKAEAERARQQAADRRSPESQTAVVTVQKRKGGRQATVIEGLTAKANDLPELLGKLQAACGAGGTVKAKEDLIELQGDHAATIRKSLTNLGYRVK</sequence>
<feature type="compositionally biased region" description="Basic and acidic residues" evidence="4">
    <location>
        <begin position="52"/>
        <end position="63"/>
    </location>
</feature>
<organism evidence="6 7">
    <name type="scientific">Rubripirellula reticaptiva</name>
    <dbReference type="NCBI Taxonomy" id="2528013"/>
    <lineage>
        <taxon>Bacteria</taxon>
        <taxon>Pseudomonadati</taxon>
        <taxon>Planctomycetota</taxon>
        <taxon>Planctomycetia</taxon>
        <taxon>Pirellulales</taxon>
        <taxon>Pirellulaceae</taxon>
        <taxon>Rubripirellula</taxon>
    </lineage>
</organism>
<dbReference type="Gene3D" id="3.30.780.10">
    <property type="entry name" value="SUI1-like domain"/>
    <property type="match status" value="1"/>
</dbReference>
<dbReference type="PANTHER" id="PTHR12789">
    <property type="entry name" value="DENSITY-REGULATED PROTEIN HOMOLOG"/>
    <property type="match status" value="1"/>
</dbReference>
<dbReference type="InterPro" id="IPR001950">
    <property type="entry name" value="SUI1"/>
</dbReference>
<evidence type="ECO:0000256" key="4">
    <source>
        <dbReference type="SAM" id="MobiDB-lite"/>
    </source>
</evidence>
<evidence type="ECO:0000256" key="3">
    <source>
        <dbReference type="ARBA" id="ARBA00022917"/>
    </source>
</evidence>
<proteinExistence type="inferred from homology"/>
<feature type="region of interest" description="Disordered" evidence="4">
    <location>
        <begin position="52"/>
        <end position="73"/>
    </location>
</feature>
<dbReference type="Proteomes" id="UP000317977">
    <property type="component" value="Unassembled WGS sequence"/>
</dbReference>
<keyword evidence="3" id="KW-0648">Protein biosynthesis</keyword>
<dbReference type="InterPro" id="IPR036877">
    <property type="entry name" value="SUI1_dom_sf"/>
</dbReference>
<dbReference type="CDD" id="cd11567">
    <property type="entry name" value="YciH_like"/>
    <property type="match status" value="1"/>
</dbReference>
<name>A0A5C6EJR9_9BACT</name>
<gene>
    <name evidence="6" type="ORF">Poly59_47230</name>
</gene>
<dbReference type="InterPro" id="IPR005872">
    <property type="entry name" value="SUI1_arc_bac"/>
</dbReference>
<keyword evidence="7" id="KW-1185">Reference proteome</keyword>
<dbReference type="InterPro" id="IPR050318">
    <property type="entry name" value="DENR/SUI1_TIF"/>
</dbReference>
<comment type="similarity">
    <text evidence="1">Belongs to the SUI1 family.</text>
</comment>
<dbReference type="SUPFAM" id="SSF55159">
    <property type="entry name" value="eIF1-like"/>
    <property type="match status" value="1"/>
</dbReference>
<dbReference type="GO" id="GO:0003729">
    <property type="term" value="F:mRNA binding"/>
    <property type="evidence" value="ECO:0007669"/>
    <property type="project" value="TreeGrafter"/>
</dbReference>
<keyword evidence="6" id="KW-0396">Initiation factor</keyword>